<comment type="caution">
    <text evidence="18">The sequence shown here is derived from an EMBL/GenBank/DDBJ whole genome shotgun (WGS) entry which is preliminary data.</text>
</comment>
<dbReference type="PANTHER" id="PTHR20858:SF17">
    <property type="entry name" value="HYDROXYMETHYLPYRIMIDINE_PHOSPHOMETHYLPYRIMIDINE KINASE THI20-RELATED"/>
    <property type="match status" value="1"/>
</dbReference>
<feature type="region of interest" description="Disordered" evidence="16">
    <location>
        <begin position="249"/>
        <end position="273"/>
    </location>
</feature>
<evidence type="ECO:0000256" key="14">
    <source>
        <dbReference type="ARBA" id="ARBA00042102"/>
    </source>
</evidence>
<evidence type="ECO:0000256" key="10">
    <source>
        <dbReference type="ARBA" id="ARBA00022777"/>
    </source>
</evidence>
<dbReference type="GO" id="GO:0008972">
    <property type="term" value="F:phosphomethylpyrimidine kinase activity"/>
    <property type="evidence" value="ECO:0007669"/>
    <property type="project" value="UniProtKB-EC"/>
</dbReference>
<dbReference type="GO" id="GO:0005829">
    <property type="term" value="C:cytosol"/>
    <property type="evidence" value="ECO:0007669"/>
    <property type="project" value="TreeGrafter"/>
</dbReference>
<reference evidence="19" key="1">
    <citation type="submission" date="2016-10" db="EMBL/GenBank/DDBJ databases">
        <authorList>
            <person name="de Groot N.N."/>
        </authorList>
    </citation>
    <scope>NUCLEOTIDE SEQUENCE [LARGE SCALE GENOMIC DNA]</scope>
    <source>
        <strain evidence="19">10nlg</strain>
    </source>
</reference>
<comment type="pathway">
    <text evidence="3">Cofactor biosynthesis; thiamine diphosphate biosynthesis; 4-amino-2-methyl-5-diphosphomethylpyrimidine from 5-amino-1-(5-phospho-D-ribosyl)imidazole: step 3/3.</text>
</comment>
<keyword evidence="11" id="KW-0067">ATP-binding</keyword>
<feature type="compositionally biased region" description="Polar residues" evidence="16">
    <location>
        <begin position="261"/>
        <end position="273"/>
    </location>
</feature>
<dbReference type="InterPro" id="IPR004399">
    <property type="entry name" value="HMP/HMP-P_kinase_dom"/>
</dbReference>
<evidence type="ECO:0000256" key="11">
    <source>
        <dbReference type="ARBA" id="ARBA00022840"/>
    </source>
</evidence>
<keyword evidence="9" id="KW-0547">Nucleotide-binding</keyword>
<organism evidence="18 19">
    <name type="scientific">Salisediminibacterium halotolerans</name>
    <dbReference type="NCBI Taxonomy" id="517425"/>
    <lineage>
        <taxon>Bacteria</taxon>
        <taxon>Bacillati</taxon>
        <taxon>Bacillota</taxon>
        <taxon>Bacilli</taxon>
        <taxon>Bacillales</taxon>
        <taxon>Bacillaceae</taxon>
        <taxon>Salisediminibacterium</taxon>
    </lineage>
</organism>
<evidence type="ECO:0000256" key="4">
    <source>
        <dbReference type="ARBA" id="ARBA00009879"/>
    </source>
</evidence>
<dbReference type="Proteomes" id="UP000199318">
    <property type="component" value="Unassembled WGS sequence"/>
</dbReference>
<dbReference type="NCBIfam" id="TIGR00097">
    <property type="entry name" value="HMP-P_kinase"/>
    <property type="match status" value="1"/>
</dbReference>
<dbReference type="STRING" id="1464123.SAMN05444126_11465"/>
<evidence type="ECO:0000256" key="9">
    <source>
        <dbReference type="ARBA" id="ARBA00022741"/>
    </source>
</evidence>
<dbReference type="Pfam" id="PF08543">
    <property type="entry name" value="Phos_pyr_kin"/>
    <property type="match status" value="1"/>
</dbReference>
<dbReference type="RefSeq" id="WP_342738462.1">
    <property type="nucleotide sequence ID" value="NZ_FOGV01000014.1"/>
</dbReference>
<dbReference type="CDD" id="cd01169">
    <property type="entry name" value="HMPP_kinase"/>
    <property type="match status" value="1"/>
</dbReference>
<evidence type="ECO:0000256" key="15">
    <source>
        <dbReference type="ARBA" id="ARBA00043176"/>
    </source>
</evidence>
<evidence type="ECO:0000256" key="5">
    <source>
        <dbReference type="ARBA" id="ARBA00012135"/>
    </source>
</evidence>
<dbReference type="InterPro" id="IPR013749">
    <property type="entry name" value="PM/HMP-P_kinase-1"/>
</dbReference>
<dbReference type="InterPro" id="IPR029056">
    <property type="entry name" value="Ribokinase-like"/>
</dbReference>
<accession>A0A1H9UJ38</accession>
<dbReference type="PANTHER" id="PTHR20858">
    <property type="entry name" value="PHOSPHOMETHYLPYRIMIDINE KINASE"/>
    <property type="match status" value="1"/>
</dbReference>
<keyword evidence="19" id="KW-1185">Reference proteome</keyword>
<dbReference type="AlphaFoldDB" id="A0A1H9UJ38"/>
<comment type="catalytic activity">
    <reaction evidence="2">
        <text>4-amino-2-methyl-5-(phosphooxymethyl)pyrimidine + ATP = 4-amino-2-methyl-5-(diphosphooxymethyl)pyrimidine + ADP</text>
        <dbReference type="Rhea" id="RHEA:19893"/>
        <dbReference type="ChEBI" id="CHEBI:30616"/>
        <dbReference type="ChEBI" id="CHEBI:57841"/>
        <dbReference type="ChEBI" id="CHEBI:58354"/>
        <dbReference type="ChEBI" id="CHEBI:456216"/>
        <dbReference type="EC" id="2.7.4.7"/>
    </reaction>
</comment>
<evidence type="ECO:0000256" key="6">
    <source>
        <dbReference type="ARBA" id="ARBA00012963"/>
    </source>
</evidence>
<comment type="similarity">
    <text evidence="4">Belongs to the ThiD family.</text>
</comment>
<evidence type="ECO:0000256" key="2">
    <source>
        <dbReference type="ARBA" id="ARBA00000565"/>
    </source>
</evidence>
<evidence type="ECO:0000256" key="16">
    <source>
        <dbReference type="SAM" id="MobiDB-lite"/>
    </source>
</evidence>
<dbReference type="FunFam" id="3.40.1190.20:FF:000003">
    <property type="entry name" value="Phosphomethylpyrimidine kinase ThiD"/>
    <property type="match status" value="1"/>
</dbReference>
<evidence type="ECO:0000256" key="8">
    <source>
        <dbReference type="ARBA" id="ARBA00022679"/>
    </source>
</evidence>
<sequence length="273" mass="28912">MKKALTIAGSDSGGGAGIQADIKTFQELSVFGMSAITALTAQNSLGVQGVYPVSVEGVEQQIRSVSDDLAPDAVKTGMLFDKEIIDVVADLADHYHWPELVVDPVMVSTSGAKLLKDDAIEHLMTRIVPLATVITPNIPEAEVMTGMDLNGLANRKKAAQELAAHGAKTILLKGGHEDGADTVTDLFYDGKSFHALSVPKINTKSTHGTGCTYASAITAYLARGETLLDAVILAKKYIHTAIKHGFRIGQGPGPVDHTAHRNNPFNELEVTSS</sequence>
<protein>
    <recommendedName>
        <fullName evidence="7">Hydroxymethylpyrimidine/phosphomethylpyrimidine kinase</fullName>
        <ecNumber evidence="5">2.7.1.49</ecNumber>
        <ecNumber evidence="6">2.7.4.7</ecNumber>
    </recommendedName>
    <alternativeName>
        <fullName evidence="14">Hydroxymethylpyrimidine kinase</fullName>
    </alternativeName>
    <alternativeName>
        <fullName evidence="15">Hydroxymethylpyrimidine phosphate kinase</fullName>
    </alternativeName>
</protein>
<feature type="domain" description="Pyridoxamine kinase/Phosphomethylpyrimidine kinase" evidence="17">
    <location>
        <begin position="11"/>
        <end position="256"/>
    </location>
</feature>
<keyword evidence="10 18" id="KW-0418">Kinase</keyword>
<dbReference type="SUPFAM" id="SSF53613">
    <property type="entry name" value="Ribokinase-like"/>
    <property type="match status" value="1"/>
</dbReference>
<comment type="catalytic activity">
    <reaction evidence="1">
        <text>4-amino-5-hydroxymethyl-2-methylpyrimidine + ATP = 4-amino-2-methyl-5-(phosphooxymethyl)pyrimidine + ADP + H(+)</text>
        <dbReference type="Rhea" id="RHEA:23096"/>
        <dbReference type="ChEBI" id="CHEBI:15378"/>
        <dbReference type="ChEBI" id="CHEBI:16892"/>
        <dbReference type="ChEBI" id="CHEBI:30616"/>
        <dbReference type="ChEBI" id="CHEBI:58354"/>
        <dbReference type="ChEBI" id="CHEBI:456216"/>
        <dbReference type="EC" id="2.7.1.49"/>
    </reaction>
</comment>
<evidence type="ECO:0000256" key="13">
    <source>
        <dbReference type="ARBA" id="ARBA00037917"/>
    </source>
</evidence>
<evidence type="ECO:0000256" key="12">
    <source>
        <dbReference type="ARBA" id="ARBA00022977"/>
    </source>
</evidence>
<gene>
    <name evidence="18" type="ORF">SAMN05444126_11465</name>
</gene>
<evidence type="ECO:0000256" key="3">
    <source>
        <dbReference type="ARBA" id="ARBA00004769"/>
    </source>
</evidence>
<proteinExistence type="inferred from homology"/>
<dbReference type="GO" id="GO:0005524">
    <property type="term" value="F:ATP binding"/>
    <property type="evidence" value="ECO:0007669"/>
    <property type="project" value="UniProtKB-KW"/>
</dbReference>
<evidence type="ECO:0000256" key="1">
    <source>
        <dbReference type="ARBA" id="ARBA00000151"/>
    </source>
</evidence>
<keyword evidence="8" id="KW-0808">Transferase</keyword>
<evidence type="ECO:0000256" key="7">
    <source>
        <dbReference type="ARBA" id="ARBA00019161"/>
    </source>
</evidence>
<dbReference type="EC" id="2.7.4.7" evidence="6"/>
<dbReference type="GO" id="GO:0009228">
    <property type="term" value="P:thiamine biosynthetic process"/>
    <property type="evidence" value="ECO:0007669"/>
    <property type="project" value="UniProtKB-KW"/>
</dbReference>
<evidence type="ECO:0000313" key="19">
    <source>
        <dbReference type="Proteomes" id="UP000199318"/>
    </source>
</evidence>
<evidence type="ECO:0000259" key="17">
    <source>
        <dbReference type="Pfam" id="PF08543"/>
    </source>
</evidence>
<keyword evidence="12" id="KW-0784">Thiamine biosynthesis</keyword>
<dbReference type="GO" id="GO:0008902">
    <property type="term" value="F:hydroxymethylpyrimidine kinase activity"/>
    <property type="evidence" value="ECO:0007669"/>
    <property type="project" value="UniProtKB-EC"/>
</dbReference>
<dbReference type="EC" id="2.7.1.49" evidence="5"/>
<evidence type="ECO:0000313" key="18">
    <source>
        <dbReference type="EMBL" id="SES09167.1"/>
    </source>
</evidence>
<dbReference type="EMBL" id="FOGV01000014">
    <property type="protein sequence ID" value="SES09167.1"/>
    <property type="molecule type" value="Genomic_DNA"/>
</dbReference>
<name>A0A1H9UJ38_9BACI</name>
<dbReference type="Gene3D" id="3.40.1190.20">
    <property type="match status" value="1"/>
</dbReference>
<comment type="pathway">
    <text evidence="13">Cofactor biosynthesis; thiamine diphosphate biosynthesis; 4-amino-2-methyl-5-diphosphomethylpyrimidine from 5-amino-1-(5-phospho-D-ribosyl)imidazole: step 2/3.</text>
</comment>